<dbReference type="SUPFAM" id="SSF48452">
    <property type="entry name" value="TPR-like"/>
    <property type="match status" value="1"/>
</dbReference>
<proteinExistence type="inferred from homology"/>
<dbReference type="CDD" id="cd09726">
    <property type="entry name" value="RAMP_I_III"/>
    <property type="match status" value="1"/>
</dbReference>
<name>A0A1U7LRF8_NEOID</name>
<comment type="caution">
    <text evidence="6">The sequence shown here is derived from an EMBL/GenBank/DDBJ whole genome shotgun (WGS) entry which is preliminary data.</text>
</comment>
<dbReference type="InterPro" id="IPR019734">
    <property type="entry name" value="TPR_rpt"/>
</dbReference>
<comment type="function">
    <text evidence="4">Part of the endoplasmic reticulum membrane protein complex (EMC) that enables the energy-independent insertion into endoplasmic reticulum membranes of newly synthesized membrane proteins.</text>
</comment>
<feature type="domain" description="EMC2 TPR-like" evidence="5">
    <location>
        <begin position="75"/>
        <end position="183"/>
    </location>
</feature>
<evidence type="ECO:0000256" key="4">
    <source>
        <dbReference type="RuleBase" id="RU367091"/>
    </source>
</evidence>
<dbReference type="STRING" id="1198029.A0A1U7LRF8"/>
<dbReference type="InterPro" id="IPR011990">
    <property type="entry name" value="TPR-like_helical_dom_sf"/>
</dbReference>
<dbReference type="Pfam" id="PF22890">
    <property type="entry name" value="TPR_EMC2"/>
    <property type="match status" value="1"/>
</dbReference>
<keyword evidence="4" id="KW-0256">Endoplasmic reticulum</keyword>
<dbReference type="PROSITE" id="PS50005">
    <property type="entry name" value="TPR"/>
    <property type="match status" value="1"/>
</dbReference>
<keyword evidence="7" id="KW-1185">Reference proteome</keyword>
<dbReference type="Gene3D" id="1.25.40.10">
    <property type="entry name" value="Tetratricopeptide repeat domain"/>
    <property type="match status" value="1"/>
</dbReference>
<dbReference type="SMART" id="SM00028">
    <property type="entry name" value="TPR"/>
    <property type="match status" value="3"/>
</dbReference>
<dbReference type="InterPro" id="IPR055217">
    <property type="entry name" value="TPR_EMC2"/>
</dbReference>
<dbReference type="InterPro" id="IPR039856">
    <property type="entry name" value="EMC2-like"/>
</dbReference>
<comment type="subunit">
    <text evidence="4">Component of the ER membrane protein complex (EMC).</text>
</comment>
<keyword evidence="2 3" id="KW-0802">TPR repeat</keyword>
<sequence length="266" mass="30303">MSLTLKELRCLSPTDLLSKTYQLTKNPSFLTRPEGYEILELIINAALLTSNNELANQCLARLTDRFPTSPRVKVLQGMTLEAQGKTLEALKFYEKCLEEDSTNIAIMKRKEAVFKSAGRTGDSIKLIISILDSFPTDSESWSELAELYISIDLMTQAAFCFEELIVLNPYSYSTFARYGEVVFLQGEYQDSLKAFLRSVELCNGYARGWYGVKMSISRLLDSKSESPEYFKLDLLATEQLLQLSKNADEEERIAIEKLVAKYYRNH</sequence>
<feature type="repeat" description="TPR" evidence="3">
    <location>
        <begin position="138"/>
        <end position="171"/>
    </location>
</feature>
<reference evidence="6 7" key="1">
    <citation type="submission" date="2016-04" db="EMBL/GenBank/DDBJ databases">
        <title>Evolutionary innovation and constraint leading to complex multicellularity in the Ascomycota.</title>
        <authorList>
            <person name="Cisse O."/>
            <person name="Nguyen A."/>
            <person name="Hewitt D.A."/>
            <person name="Jedd G."/>
            <person name="Stajich J.E."/>
        </authorList>
    </citation>
    <scope>NUCLEOTIDE SEQUENCE [LARGE SCALE GENOMIC DNA]</scope>
    <source>
        <strain evidence="6 7">DAH-3</strain>
    </source>
</reference>
<comment type="subcellular location">
    <subcellularLocation>
        <location evidence="4">Endoplasmic reticulum membrane</location>
        <topology evidence="4">Peripheral membrane protein</topology>
        <orientation evidence="4">Cytoplasmic side</orientation>
    </subcellularLocation>
</comment>
<accession>A0A1U7LRF8</accession>
<evidence type="ECO:0000256" key="2">
    <source>
        <dbReference type="ARBA" id="ARBA00022803"/>
    </source>
</evidence>
<protein>
    <recommendedName>
        <fullName evidence="4">ER membrane protein complex subunit 2</fullName>
    </recommendedName>
</protein>
<evidence type="ECO:0000259" key="5">
    <source>
        <dbReference type="Pfam" id="PF22890"/>
    </source>
</evidence>
<comment type="similarity">
    <text evidence="4">Belongs to the EMC2 family.</text>
</comment>
<evidence type="ECO:0000313" key="7">
    <source>
        <dbReference type="Proteomes" id="UP000186594"/>
    </source>
</evidence>
<organism evidence="6 7">
    <name type="scientific">Neolecta irregularis (strain DAH-3)</name>
    <dbReference type="NCBI Taxonomy" id="1198029"/>
    <lineage>
        <taxon>Eukaryota</taxon>
        <taxon>Fungi</taxon>
        <taxon>Dikarya</taxon>
        <taxon>Ascomycota</taxon>
        <taxon>Taphrinomycotina</taxon>
        <taxon>Neolectales</taxon>
        <taxon>Neolectaceae</taxon>
        <taxon>Neolecta</taxon>
    </lineage>
</organism>
<dbReference type="PANTHER" id="PTHR12760">
    <property type="entry name" value="TETRATRICOPEPTIDE REPEAT PROTEIN"/>
    <property type="match status" value="1"/>
</dbReference>
<dbReference type="AlphaFoldDB" id="A0A1U7LRF8"/>
<gene>
    <name evidence="6" type="ORF">NEOLI_000832</name>
</gene>
<dbReference type="OrthoDB" id="124397at2759"/>
<evidence type="ECO:0000256" key="1">
    <source>
        <dbReference type="ARBA" id="ARBA00022737"/>
    </source>
</evidence>
<dbReference type="OMA" id="MSDQEGW"/>
<evidence type="ECO:0000256" key="3">
    <source>
        <dbReference type="PROSITE-ProRule" id="PRU00339"/>
    </source>
</evidence>
<keyword evidence="1" id="KW-0677">Repeat</keyword>
<keyword evidence="4" id="KW-0472">Membrane</keyword>
<dbReference type="Proteomes" id="UP000186594">
    <property type="component" value="Unassembled WGS sequence"/>
</dbReference>
<evidence type="ECO:0000313" key="6">
    <source>
        <dbReference type="EMBL" id="OLL25256.1"/>
    </source>
</evidence>
<dbReference type="EMBL" id="LXFE01000464">
    <property type="protein sequence ID" value="OLL25256.1"/>
    <property type="molecule type" value="Genomic_DNA"/>
</dbReference>
<dbReference type="GO" id="GO:0072546">
    <property type="term" value="C:EMC complex"/>
    <property type="evidence" value="ECO:0007669"/>
    <property type="project" value="UniProtKB-UniRule"/>
</dbReference>